<sequence length="84" mass="9120">MKKMLYVAFIVAALAGMTNASAQAAAAKRGGVCIGPFRGGDSVLQCEHIGKVTIKQIYEKGFRVVHMQDDKNTATYVMLVIEEQ</sequence>
<keyword evidence="3" id="KW-1185">Reference proteome</keyword>
<dbReference type="Proteomes" id="UP000194440">
    <property type="component" value="Plasmid pACP4.4"/>
</dbReference>
<reference evidence="2" key="1">
    <citation type="submission" date="2017-05" db="EMBL/GenBank/DDBJ databases">
        <title>Polyphasic characterization of four soil-derived phenanthrene-degrading Acidovorax strains and proposal of Acidovorax phenanthrenivorans sp. nov.</title>
        <authorList>
            <person name="Singleton D."/>
            <person name="Lee J."/>
            <person name="Dickey A.N."/>
            <person name="Stroud A."/>
            <person name="Scholl E.H."/>
            <person name="Wright F.A."/>
            <person name="Aitken M.D."/>
        </authorList>
    </citation>
    <scope>NUCLEOTIDE SEQUENCE</scope>
    <source>
        <strain evidence="2">P4</strain>
        <plasmid evidence="2">pACP4.4</plasmid>
    </source>
</reference>
<dbReference type="KEGG" id="acis:CBP35_21115"/>
<dbReference type="RefSeq" id="WP_009242139.1">
    <property type="nucleotide sequence ID" value="NZ_CP021365.1"/>
</dbReference>
<gene>
    <name evidence="2" type="ORF">CBP36_21725</name>
</gene>
<feature type="chain" id="PRO_5011261643" description="DUF2845 domain-containing protein" evidence="1">
    <location>
        <begin position="23"/>
        <end position="84"/>
    </location>
</feature>
<dbReference type="KEGG" id="acip:CBP36_21725"/>
<evidence type="ECO:0000313" key="2">
    <source>
        <dbReference type="EMBL" id="ART61584.1"/>
    </source>
</evidence>
<keyword evidence="1" id="KW-0732">Signal</keyword>
<evidence type="ECO:0008006" key="4">
    <source>
        <dbReference type="Google" id="ProtNLM"/>
    </source>
</evidence>
<feature type="signal peptide" evidence="1">
    <location>
        <begin position="1"/>
        <end position="22"/>
    </location>
</feature>
<evidence type="ECO:0000313" key="3">
    <source>
        <dbReference type="Proteomes" id="UP000194440"/>
    </source>
</evidence>
<accession>A0A240UJA7</accession>
<dbReference type="AlphaFoldDB" id="A0A240UJA7"/>
<name>A0A240UJA7_9BURK</name>
<protein>
    <recommendedName>
        <fullName evidence="4">DUF2845 domain-containing protein</fullName>
    </recommendedName>
</protein>
<keyword evidence="2" id="KW-0614">Plasmid</keyword>
<dbReference type="EMBL" id="CP021370">
    <property type="protein sequence ID" value="ART61584.1"/>
    <property type="molecule type" value="Genomic_DNA"/>
</dbReference>
<proteinExistence type="predicted"/>
<dbReference type="GeneID" id="61391639"/>
<organism evidence="2 3">
    <name type="scientific">Acidovorax carolinensis</name>
    <dbReference type="NCBI Taxonomy" id="553814"/>
    <lineage>
        <taxon>Bacteria</taxon>
        <taxon>Pseudomonadati</taxon>
        <taxon>Pseudomonadota</taxon>
        <taxon>Betaproteobacteria</taxon>
        <taxon>Burkholderiales</taxon>
        <taxon>Comamonadaceae</taxon>
        <taxon>Acidovorax</taxon>
    </lineage>
</organism>
<dbReference type="OrthoDB" id="8911200at2"/>
<evidence type="ECO:0000256" key="1">
    <source>
        <dbReference type="SAM" id="SignalP"/>
    </source>
</evidence>
<geneLocation type="plasmid" evidence="2 3">
    <name>pACP4.4</name>
</geneLocation>